<evidence type="ECO:0000256" key="3">
    <source>
        <dbReference type="ARBA" id="ARBA00023002"/>
    </source>
</evidence>
<dbReference type="STRING" id="1658172.A0A1B7NPQ0"/>
<evidence type="ECO:0000256" key="2">
    <source>
        <dbReference type="ARBA" id="ARBA00022827"/>
    </source>
</evidence>
<keyword evidence="2" id="KW-0274">FAD</keyword>
<keyword evidence="1" id="KW-0285">Flavoprotein</keyword>
<evidence type="ECO:0000313" key="4">
    <source>
        <dbReference type="EMBL" id="OAX78600.1"/>
    </source>
</evidence>
<dbReference type="OrthoDB" id="417877at2759"/>
<dbReference type="PANTHER" id="PTHR46720">
    <property type="entry name" value="HYDROXYLASE, PUTATIVE (AFU_ORTHOLOGUE AFUA_3G01460)-RELATED"/>
    <property type="match status" value="1"/>
</dbReference>
<evidence type="ECO:0000313" key="5">
    <source>
        <dbReference type="Proteomes" id="UP000091918"/>
    </source>
</evidence>
<dbReference type="InterPro" id="IPR036188">
    <property type="entry name" value="FAD/NAD-bd_sf"/>
</dbReference>
<dbReference type="AlphaFoldDB" id="A0A1B7NPQ0"/>
<dbReference type="Gene3D" id="3.50.50.60">
    <property type="entry name" value="FAD/NAD(P)-binding domain"/>
    <property type="match status" value="1"/>
</dbReference>
<protein>
    <recommendedName>
        <fullName evidence="6">FAD-binding domain-containing protein</fullName>
    </recommendedName>
</protein>
<sequence length="136" mass="14963">MALPRWISSAPLRFNAWSVPARSRNRAYRSCLAQGPGRNSMIDETRAEDGKRPTSIVHRAAFLRELLKDVPPERLHASKRLERVDKGEGNGPITIHFTDGTTRECGILVGADGIHSTVRKIILGEDDPAVSPRNAG</sequence>
<reference evidence="4 5" key="1">
    <citation type="submission" date="2015-07" db="EMBL/GenBank/DDBJ databases">
        <title>Emmonsia species relationships and genome sequence.</title>
        <authorList>
            <person name="Cuomo C.A."/>
            <person name="Schwartz I.S."/>
            <person name="Kenyon C."/>
            <person name="de Hoog G.S."/>
            <person name="Govender N.P."/>
            <person name="Botha A."/>
            <person name="Moreno L."/>
            <person name="de Vries M."/>
            <person name="Munoz J.F."/>
            <person name="Stielow J.B."/>
        </authorList>
    </citation>
    <scope>NUCLEOTIDE SEQUENCE [LARGE SCALE GENOMIC DNA]</scope>
    <source>
        <strain evidence="4 5">CBS 136260</strain>
    </source>
</reference>
<name>A0A1B7NPQ0_9EURO</name>
<dbReference type="PANTHER" id="PTHR46720:SF3">
    <property type="entry name" value="FAD-BINDING DOMAIN-CONTAINING PROTEIN-RELATED"/>
    <property type="match status" value="1"/>
</dbReference>
<evidence type="ECO:0000256" key="1">
    <source>
        <dbReference type="ARBA" id="ARBA00022630"/>
    </source>
</evidence>
<keyword evidence="5" id="KW-1185">Reference proteome</keyword>
<dbReference type="EMBL" id="LGUA01001419">
    <property type="protein sequence ID" value="OAX78600.1"/>
    <property type="molecule type" value="Genomic_DNA"/>
</dbReference>
<dbReference type="SUPFAM" id="SSF51905">
    <property type="entry name" value="FAD/NAD(P)-binding domain"/>
    <property type="match status" value="1"/>
</dbReference>
<evidence type="ECO:0008006" key="6">
    <source>
        <dbReference type="Google" id="ProtNLM"/>
    </source>
</evidence>
<dbReference type="GO" id="GO:0044550">
    <property type="term" value="P:secondary metabolite biosynthetic process"/>
    <property type="evidence" value="ECO:0007669"/>
    <property type="project" value="TreeGrafter"/>
</dbReference>
<dbReference type="GO" id="GO:0016491">
    <property type="term" value="F:oxidoreductase activity"/>
    <property type="evidence" value="ECO:0007669"/>
    <property type="project" value="UniProtKB-KW"/>
</dbReference>
<gene>
    <name evidence="4" type="ORF">ACJ72_07090</name>
</gene>
<accession>A0A1B7NPQ0</accession>
<comment type="caution">
    <text evidence="4">The sequence shown here is derived from an EMBL/GenBank/DDBJ whole genome shotgun (WGS) entry which is preliminary data.</text>
</comment>
<proteinExistence type="predicted"/>
<keyword evidence="3" id="KW-0560">Oxidoreductase</keyword>
<dbReference type="Proteomes" id="UP000091918">
    <property type="component" value="Unassembled WGS sequence"/>
</dbReference>
<organism evidence="4 5">
    <name type="scientific">Emergomyces africanus</name>
    <dbReference type="NCBI Taxonomy" id="1955775"/>
    <lineage>
        <taxon>Eukaryota</taxon>
        <taxon>Fungi</taxon>
        <taxon>Dikarya</taxon>
        <taxon>Ascomycota</taxon>
        <taxon>Pezizomycotina</taxon>
        <taxon>Eurotiomycetes</taxon>
        <taxon>Eurotiomycetidae</taxon>
        <taxon>Onygenales</taxon>
        <taxon>Ajellomycetaceae</taxon>
        <taxon>Emergomyces</taxon>
    </lineage>
</organism>
<dbReference type="InterPro" id="IPR051104">
    <property type="entry name" value="FAD_monoxygenase"/>
</dbReference>